<sequence>FRNMLNFYIELKGEWAKAAPNLSRCAQLLDTLKLDMVRVGLSEVSSQGNLPKKQADDLIMSRELLEIAIEYSIKIGDNAAFERYMTQLKMYYYDYDKYLESSMQMHKFMGLHLLYLLATNRIADFHIELERLPSALLLKNVFISPVLALENYFMEGRYNKILQAKKSMPTELYSNFMDLLVKTAREEIASCMEKSYGKMSQKQAAMRLGLRVGAPELTNLAAKRNWTLDADGNYNYAELNARQRERVPANDIAVHTLTYAHELEKIV</sequence>
<evidence type="ECO:0000313" key="5">
    <source>
        <dbReference type="EMBL" id="KAH8370923.1"/>
    </source>
</evidence>
<dbReference type="GO" id="GO:0005634">
    <property type="term" value="C:nucleus"/>
    <property type="evidence" value="ECO:0007669"/>
    <property type="project" value="TreeGrafter"/>
</dbReference>
<keyword evidence="6" id="KW-1185">Reference proteome</keyword>
<feature type="domain" description="PCI" evidence="4">
    <location>
        <begin position="79"/>
        <end position="251"/>
    </location>
</feature>
<evidence type="ECO:0000256" key="1">
    <source>
        <dbReference type="ARBA" id="ARBA00009627"/>
    </source>
</evidence>
<comment type="similarity">
    <text evidence="1">Belongs to the proteasome subunit S14 family.</text>
</comment>
<dbReference type="Proteomes" id="UP001200034">
    <property type="component" value="Unassembled WGS sequence"/>
</dbReference>
<dbReference type="PANTHER" id="PTHR12387:SF0">
    <property type="entry name" value="26S PROTEASOME NON-ATPASE REGULATORY SUBUNIT 8"/>
    <property type="match status" value="1"/>
</dbReference>
<dbReference type="Gene3D" id="1.25.40.990">
    <property type="match status" value="1"/>
</dbReference>
<gene>
    <name evidence="5" type="ORF">KR093_005549</name>
</gene>
<proteinExistence type="inferred from homology"/>
<dbReference type="GO" id="GO:0008541">
    <property type="term" value="C:proteasome regulatory particle, lid subcomplex"/>
    <property type="evidence" value="ECO:0007669"/>
    <property type="project" value="TreeGrafter"/>
</dbReference>
<evidence type="ECO:0000256" key="3">
    <source>
        <dbReference type="ARBA" id="ARBA00022942"/>
    </source>
</evidence>
<evidence type="ECO:0000256" key="2">
    <source>
        <dbReference type="ARBA" id="ARBA00014939"/>
    </source>
</evidence>
<feature type="non-terminal residue" evidence="5">
    <location>
        <position position="1"/>
    </location>
</feature>
<dbReference type="InterPro" id="IPR033464">
    <property type="entry name" value="CSN8_PSD8_EIF3K"/>
</dbReference>
<evidence type="ECO:0000259" key="4">
    <source>
        <dbReference type="PROSITE" id="PS50250"/>
    </source>
</evidence>
<evidence type="ECO:0000313" key="6">
    <source>
        <dbReference type="Proteomes" id="UP001200034"/>
    </source>
</evidence>
<name>A0AAD4JZS4_9MUSC</name>
<dbReference type="EMBL" id="JAJJHW010002585">
    <property type="protein sequence ID" value="KAH8370923.1"/>
    <property type="molecule type" value="Genomic_DNA"/>
</dbReference>
<dbReference type="GO" id="GO:0043161">
    <property type="term" value="P:proteasome-mediated ubiquitin-dependent protein catabolic process"/>
    <property type="evidence" value="ECO:0007669"/>
    <property type="project" value="TreeGrafter"/>
</dbReference>
<reference evidence="5" key="1">
    <citation type="journal article" date="2021" name="Mol. Ecol. Resour.">
        <title>Phylogenomic analyses of the genus Drosophila reveals genomic signals of climate adaptation.</title>
        <authorList>
            <person name="Li F."/>
            <person name="Rane R.V."/>
            <person name="Luria V."/>
            <person name="Xiong Z."/>
            <person name="Chen J."/>
            <person name="Li Z."/>
            <person name="Catullo R.A."/>
            <person name="Griffin P.C."/>
            <person name="Schiffer M."/>
            <person name="Pearce S."/>
            <person name="Lee S.F."/>
            <person name="McElroy K."/>
            <person name="Stocker A."/>
            <person name="Shirriffs J."/>
            <person name="Cockerell F."/>
            <person name="Coppin C."/>
            <person name="Sgro C.M."/>
            <person name="Karger A."/>
            <person name="Cain J.W."/>
            <person name="Weber J.A."/>
            <person name="Santpere G."/>
            <person name="Kirschner M.W."/>
            <person name="Hoffmann A.A."/>
            <person name="Oakeshott J.G."/>
            <person name="Zhang G."/>
        </authorList>
    </citation>
    <scope>NUCLEOTIDE SEQUENCE</scope>
    <source>
        <strain evidence="5">BGI-SZ-2011g</strain>
    </source>
</reference>
<dbReference type="PANTHER" id="PTHR12387">
    <property type="entry name" value="26S PROTEASOME NON-ATPASE REGULATORY SUBUNIT 8"/>
    <property type="match status" value="1"/>
</dbReference>
<accession>A0AAD4JZS4</accession>
<keyword evidence="3" id="KW-0647">Proteasome</keyword>
<comment type="caution">
    <text evidence="5">The sequence shown here is derived from an EMBL/GenBank/DDBJ whole genome shotgun (WGS) entry which is preliminary data.</text>
</comment>
<dbReference type="InterPro" id="IPR000717">
    <property type="entry name" value="PCI_dom"/>
</dbReference>
<dbReference type="PROSITE" id="PS50250">
    <property type="entry name" value="PCI"/>
    <property type="match status" value="1"/>
</dbReference>
<dbReference type="InterPro" id="IPR006746">
    <property type="entry name" value="26S_Psome_Rpn12"/>
</dbReference>
<dbReference type="Pfam" id="PF10075">
    <property type="entry name" value="CSN8_PSD8_EIF3K"/>
    <property type="match status" value="1"/>
</dbReference>
<dbReference type="AlphaFoldDB" id="A0AAD4JZS4"/>
<organism evidence="5 6">
    <name type="scientific">Drosophila rubida</name>
    <dbReference type="NCBI Taxonomy" id="30044"/>
    <lineage>
        <taxon>Eukaryota</taxon>
        <taxon>Metazoa</taxon>
        <taxon>Ecdysozoa</taxon>
        <taxon>Arthropoda</taxon>
        <taxon>Hexapoda</taxon>
        <taxon>Insecta</taxon>
        <taxon>Pterygota</taxon>
        <taxon>Neoptera</taxon>
        <taxon>Endopterygota</taxon>
        <taxon>Diptera</taxon>
        <taxon>Brachycera</taxon>
        <taxon>Muscomorpha</taxon>
        <taxon>Ephydroidea</taxon>
        <taxon>Drosophilidae</taxon>
        <taxon>Drosophila</taxon>
    </lineage>
</organism>
<protein>
    <recommendedName>
        <fullName evidence="2">26S proteasome non-ATPase regulatory subunit 8</fullName>
    </recommendedName>
</protein>
<dbReference type="GO" id="GO:0005829">
    <property type="term" value="C:cytosol"/>
    <property type="evidence" value="ECO:0007669"/>
    <property type="project" value="TreeGrafter"/>
</dbReference>